<organism evidence="1 2">
    <name type="scientific">Shewanella algicola</name>
    <dbReference type="NCBI Taxonomy" id="640633"/>
    <lineage>
        <taxon>Bacteria</taxon>
        <taxon>Pseudomonadati</taxon>
        <taxon>Pseudomonadota</taxon>
        <taxon>Gammaproteobacteria</taxon>
        <taxon>Alteromonadales</taxon>
        <taxon>Shewanellaceae</taxon>
        <taxon>Shewanella</taxon>
    </lineage>
</organism>
<proteinExistence type="predicted"/>
<dbReference type="Proteomes" id="UP001139408">
    <property type="component" value="Unassembled WGS sequence"/>
</dbReference>
<accession>A0A9X1Z7G7</accession>
<comment type="caution">
    <text evidence="1">The sequence shown here is derived from an EMBL/GenBank/DDBJ whole genome shotgun (WGS) entry which is preliminary data.</text>
</comment>
<dbReference type="EMBL" id="JAKILJ010000100">
    <property type="protein sequence ID" value="MCL1107826.1"/>
    <property type="molecule type" value="Genomic_DNA"/>
</dbReference>
<protein>
    <submittedName>
        <fullName evidence="1">Uncharacterized protein</fullName>
    </submittedName>
</protein>
<dbReference type="AlphaFoldDB" id="A0A9X1Z7G7"/>
<sequence>MLRYIAFIPLFWLPSLLANVDSILSDRCLATFEFIETQNLDYFIAEMPFTPSETEKARSAKVLQRAHQKWFVKEKINNIELGEITYQQASVAKQDKYGALNQARVKLTVVGDNYNSRVSCKFIQTENGWFLSSLP</sequence>
<evidence type="ECO:0000313" key="1">
    <source>
        <dbReference type="EMBL" id="MCL1107826.1"/>
    </source>
</evidence>
<dbReference type="RefSeq" id="WP_188927242.1">
    <property type="nucleotide sequence ID" value="NZ_BMQI01000100.1"/>
</dbReference>
<name>A0A9X1Z7G7_9GAMM</name>
<evidence type="ECO:0000313" key="2">
    <source>
        <dbReference type="Proteomes" id="UP001139408"/>
    </source>
</evidence>
<keyword evidence="2" id="KW-1185">Reference proteome</keyword>
<gene>
    <name evidence="1" type="ORF">L2749_21775</name>
</gene>
<reference evidence="1" key="1">
    <citation type="submission" date="2022-01" db="EMBL/GenBank/DDBJ databases">
        <title>Whole genome-based taxonomy of the Shewanellaceae.</title>
        <authorList>
            <person name="Martin-Rodriguez A.J."/>
        </authorList>
    </citation>
    <scope>NUCLEOTIDE SEQUENCE</scope>
    <source>
        <strain evidence="1">DSM 23803</strain>
    </source>
</reference>